<dbReference type="EMBL" id="BJXW01000004">
    <property type="protein sequence ID" value="GEN30044.1"/>
    <property type="molecule type" value="Genomic_DNA"/>
</dbReference>
<dbReference type="PANTHER" id="PTHR34295">
    <property type="entry name" value="BIOTIN TRANSPORTER BIOY"/>
    <property type="match status" value="1"/>
</dbReference>
<accession>A0A511UTZ2</accession>
<gene>
    <name evidence="4" type="ORF">CQU01_02820</name>
</gene>
<comment type="similarity">
    <text evidence="1 2">Belongs to the BioY family.</text>
</comment>
<dbReference type="PANTHER" id="PTHR34295:SF1">
    <property type="entry name" value="BIOTIN TRANSPORTER BIOY"/>
    <property type="match status" value="1"/>
</dbReference>
<feature type="transmembrane region" description="Helical" evidence="3">
    <location>
        <begin position="111"/>
        <end position="134"/>
    </location>
</feature>
<dbReference type="OrthoDB" id="9803495at2"/>
<feature type="transmembrane region" description="Helical" evidence="3">
    <location>
        <begin position="146"/>
        <end position="169"/>
    </location>
</feature>
<evidence type="ECO:0000256" key="2">
    <source>
        <dbReference type="PIRNR" id="PIRNR016661"/>
    </source>
</evidence>
<dbReference type="AlphaFoldDB" id="A0A511UTZ2"/>
<keyword evidence="2 3" id="KW-0472">Membrane</keyword>
<protein>
    <recommendedName>
        <fullName evidence="2">Biotin transporter</fullName>
    </recommendedName>
</protein>
<proteinExistence type="inferred from homology"/>
<organism evidence="4 5">
    <name type="scientific">Cerasibacillus quisquiliarum</name>
    <dbReference type="NCBI Taxonomy" id="227865"/>
    <lineage>
        <taxon>Bacteria</taxon>
        <taxon>Bacillati</taxon>
        <taxon>Bacillota</taxon>
        <taxon>Bacilli</taxon>
        <taxon>Bacillales</taxon>
        <taxon>Bacillaceae</taxon>
        <taxon>Cerasibacillus</taxon>
    </lineage>
</organism>
<feature type="transmembrane region" description="Helical" evidence="3">
    <location>
        <begin position="41"/>
        <end position="68"/>
    </location>
</feature>
<comment type="subcellular location">
    <subcellularLocation>
        <location evidence="2">Cell membrane</location>
        <topology evidence="2">Multi-pass membrane protein</topology>
    </subcellularLocation>
</comment>
<keyword evidence="3" id="KW-1133">Transmembrane helix</keyword>
<reference evidence="4 5" key="1">
    <citation type="submission" date="2019-07" db="EMBL/GenBank/DDBJ databases">
        <title>Whole genome shotgun sequence of Cerasibacillus quisquiliarum NBRC 102429.</title>
        <authorList>
            <person name="Hosoyama A."/>
            <person name="Uohara A."/>
            <person name="Ohji S."/>
            <person name="Ichikawa N."/>
        </authorList>
    </citation>
    <scope>NUCLEOTIDE SEQUENCE [LARGE SCALE GENOMIC DNA]</scope>
    <source>
        <strain evidence="4 5">NBRC 102429</strain>
    </source>
</reference>
<evidence type="ECO:0000313" key="5">
    <source>
        <dbReference type="Proteomes" id="UP000321491"/>
    </source>
</evidence>
<dbReference type="GO" id="GO:0005886">
    <property type="term" value="C:plasma membrane"/>
    <property type="evidence" value="ECO:0007669"/>
    <property type="project" value="UniProtKB-SubCell"/>
</dbReference>
<keyword evidence="2" id="KW-0813">Transport</keyword>
<keyword evidence="3" id="KW-0812">Transmembrane</keyword>
<dbReference type="PIRSF" id="PIRSF016661">
    <property type="entry name" value="BioY"/>
    <property type="match status" value="1"/>
</dbReference>
<dbReference type="Pfam" id="PF02632">
    <property type="entry name" value="BioY"/>
    <property type="match status" value="1"/>
</dbReference>
<evidence type="ECO:0000256" key="1">
    <source>
        <dbReference type="ARBA" id="ARBA00010692"/>
    </source>
</evidence>
<evidence type="ECO:0000313" key="4">
    <source>
        <dbReference type="EMBL" id="GEN30044.1"/>
    </source>
</evidence>
<sequence length="183" mass="19417">MEQSNDRLRMMILTALFTAIICILAQVTIPLPLVPITGQTLAIGLVATILGSTYGALASLLYLIIGAVGLPVFSSFSGGLGVLIGPTGGFIVAFIPTAFFIGYYLEKTSFTVFNAIIANIIGMFITLFIGTAWLKFAADLSWKAAFLGGFTPFIVVGIIKAVLAAWFGIVVRNRLHTAKLIVA</sequence>
<dbReference type="Proteomes" id="UP000321491">
    <property type="component" value="Unassembled WGS sequence"/>
</dbReference>
<name>A0A511UTZ2_9BACI</name>
<dbReference type="Gene3D" id="1.10.1760.20">
    <property type="match status" value="1"/>
</dbReference>
<keyword evidence="5" id="KW-1185">Reference proteome</keyword>
<dbReference type="GO" id="GO:0015225">
    <property type="term" value="F:biotin transmembrane transporter activity"/>
    <property type="evidence" value="ECO:0007669"/>
    <property type="project" value="UniProtKB-UniRule"/>
</dbReference>
<dbReference type="RefSeq" id="WP_146934853.1">
    <property type="nucleotide sequence ID" value="NZ_BJXW01000004.1"/>
</dbReference>
<feature type="transmembrane region" description="Helical" evidence="3">
    <location>
        <begin position="80"/>
        <end position="105"/>
    </location>
</feature>
<feature type="transmembrane region" description="Helical" evidence="3">
    <location>
        <begin position="12"/>
        <end position="29"/>
    </location>
</feature>
<dbReference type="InterPro" id="IPR003784">
    <property type="entry name" value="BioY"/>
</dbReference>
<keyword evidence="2" id="KW-1003">Cell membrane</keyword>
<comment type="caution">
    <text evidence="4">The sequence shown here is derived from an EMBL/GenBank/DDBJ whole genome shotgun (WGS) entry which is preliminary data.</text>
</comment>
<evidence type="ECO:0000256" key="3">
    <source>
        <dbReference type="SAM" id="Phobius"/>
    </source>
</evidence>